<evidence type="ECO:0000259" key="2">
    <source>
        <dbReference type="PROSITE" id="PS51480"/>
    </source>
</evidence>
<gene>
    <name evidence="3" type="ORF">Smic_01590</name>
</gene>
<organism evidence="3 4">
    <name type="scientific">Streptomyces microflavus</name>
    <name type="common">Streptomyces lipmanii</name>
    <dbReference type="NCBI Taxonomy" id="1919"/>
    <lineage>
        <taxon>Bacteria</taxon>
        <taxon>Bacillati</taxon>
        <taxon>Actinomycetota</taxon>
        <taxon>Actinomycetes</taxon>
        <taxon>Kitasatosporales</taxon>
        <taxon>Streptomycetaceae</taxon>
        <taxon>Streptomyces</taxon>
    </lineage>
</organism>
<reference evidence="3 4" key="1">
    <citation type="submission" date="2020-05" db="EMBL/GenBank/DDBJ databases">
        <title>Whole genome shotgun sequence of Streptomyces microflavus NBRC 13062.</title>
        <authorList>
            <person name="Komaki H."/>
            <person name="Tamura T."/>
        </authorList>
    </citation>
    <scope>NUCLEOTIDE SEQUENCE [LARGE SCALE GENOMIC DNA]</scope>
    <source>
        <strain evidence="3 4">NBRC 13062</strain>
    </source>
</reference>
<dbReference type="Pfam" id="PF02734">
    <property type="entry name" value="Dak2"/>
    <property type="match status" value="1"/>
</dbReference>
<evidence type="ECO:0000256" key="1">
    <source>
        <dbReference type="SAM" id="MobiDB-lite"/>
    </source>
</evidence>
<feature type="region of interest" description="Disordered" evidence="1">
    <location>
        <begin position="1"/>
        <end position="22"/>
    </location>
</feature>
<sequence length="44" mass="4369">MLARKGRASYLGERSIGHQDPGATSAALLVEALAGTAQDGGAEA</sequence>
<proteinExistence type="predicted"/>
<dbReference type="GO" id="GO:0004371">
    <property type="term" value="F:glycerone kinase activity"/>
    <property type="evidence" value="ECO:0007669"/>
    <property type="project" value="InterPro"/>
</dbReference>
<dbReference type="EMBL" id="BLWD01000001">
    <property type="protein sequence ID" value="GFN01603.1"/>
    <property type="molecule type" value="Genomic_DNA"/>
</dbReference>
<dbReference type="Proteomes" id="UP000498740">
    <property type="component" value="Unassembled WGS sequence"/>
</dbReference>
<dbReference type="InterPro" id="IPR036117">
    <property type="entry name" value="DhaL_dom_sf"/>
</dbReference>
<name>A0A7J0CGG3_STRMI</name>
<dbReference type="PROSITE" id="PS51480">
    <property type="entry name" value="DHAL"/>
    <property type="match status" value="1"/>
</dbReference>
<dbReference type="SUPFAM" id="SSF101473">
    <property type="entry name" value="DhaL-like"/>
    <property type="match status" value="1"/>
</dbReference>
<dbReference type="Gene3D" id="1.25.40.340">
    <property type="match status" value="1"/>
</dbReference>
<protein>
    <recommendedName>
        <fullName evidence="2">DhaL domain-containing protein</fullName>
    </recommendedName>
</protein>
<evidence type="ECO:0000313" key="4">
    <source>
        <dbReference type="Proteomes" id="UP000498740"/>
    </source>
</evidence>
<evidence type="ECO:0000313" key="3">
    <source>
        <dbReference type="EMBL" id="GFN01603.1"/>
    </source>
</evidence>
<dbReference type="InterPro" id="IPR004007">
    <property type="entry name" value="DhaL_dom"/>
</dbReference>
<dbReference type="GO" id="GO:0006071">
    <property type="term" value="P:glycerol metabolic process"/>
    <property type="evidence" value="ECO:0007669"/>
    <property type="project" value="InterPro"/>
</dbReference>
<comment type="caution">
    <text evidence="3">The sequence shown here is derived from an EMBL/GenBank/DDBJ whole genome shotgun (WGS) entry which is preliminary data.</text>
</comment>
<dbReference type="AlphaFoldDB" id="A0A7J0CGG3"/>
<accession>A0A7J0CGG3</accession>
<feature type="domain" description="DhaL" evidence="2">
    <location>
        <begin position="1"/>
        <end position="35"/>
    </location>
</feature>